<dbReference type="EMBL" id="CZBM01000018">
    <property type="protein sequence ID" value="CUQ51823.1"/>
    <property type="molecule type" value="Genomic_DNA"/>
</dbReference>
<dbReference type="Proteomes" id="UP000095332">
    <property type="component" value="Unassembled WGS sequence"/>
</dbReference>
<dbReference type="EMBL" id="CYYK01000012">
    <property type="protein sequence ID" value="CUO83202.1"/>
    <property type="molecule type" value="Genomic_DNA"/>
</dbReference>
<dbReference type="PROSITE" id="PS50943">
    <property type="entry name" value="HTH_CROC1"/>
    <property type="match status" value="1"/>
</dbReference>
<dbReference type="AlphaFoldDB" id="A0A174WWZ6"/>
<feature type="domain" description="HTH cro/C1-type" evidence="1">
    <location>
        <begin position="51"/>
        <end position="105"/>
    </location>
</feature>
<dbReference type="CDD" id="cd00093">
    <property type="entry name" value="HTH_XRE"/>
    <property type="match status" value="1"/>
</dbReference>
<evidence type="ECO:0000313" key="5">
    <source>
        <dbReference type="Proteomes" id="UP000095455"/>
    </source>
</evidence>
<proteinExistence type="predicted"/>
<dbReference type="InterPro" id="IPR001387">
    <property type="entry name" value="Cro/C1-type_HTH"/>
</dbReference>
<dbReference type="Gene3D" id="1.10.260.40">
    <property type="entry name" value="lambda repressor-like DNA-binding domains"/>
    <property type="match status" value="1"/>
</dbReference>
<evidence type="ECO:0000259" key="1">
    <source>
        <dbReference type="PROSITE" id="PS50943"/>
    </source>
</evidence>
<evidence type="ECO:0000313" key="2">
    <source>
        <dbReference type="EMBL" id="CUO83202.1"/>
    </source>
</evidence>
<dbReference type="SUPFAM" id="SSF47413">
    <property type="entry name" value="lambda repressor-like DNA-binding domains"/>
    <property type="match status" value="1"/>
</dbReference>
<protein>
    <submittedName>
        <fullName evidence="3">Transcriptional regulator, y4mF family</fullName>
    </submittedName>
</protein>
<accession>A0A174WWZ6</accession>
<evidence type="ECO:0000313" key="3">
    <source>
        <dbReference type="EMBL" id="CUQ51823.1"/>
    </source>
</evidence>
<dbReference type="Proteomes" id="UP000095455">
    <property type="component" value="Unassembled WGS sequence"/>
</dbReference>
<organism evidence="3 4">
    <name type="scientific">Parabacteroides distasonis</name>
    <dbReference type="NCBI Taxonomy" id="823"/>
    <lineage>
        <taxon>Bacteria</taxon>
        <taxon>Pseudomonadati</taxon>
        <taxon>Bacteroidota</taxon>
        <taxon>Bacteroidia</taxon>
        <taxon>Bacteroidales</taxon>
        <taxon>Tannerellaceae</taxon>
        <taxon>Parabacteroides</taxon>
    </lineage>
</organism>
<name>A0A174WWZ6_PARDI</name>
<dbReference type="Pfam" id="PF01381">
    <property type="entry name" value="HTH_3"/>
    <property type="match status" value="1"/>
</dbReference>
<dbReference type="GO" id="GO:0003677">
    <property type="term" value="F:DNA binding"/>
    <property type="evidence" value="ECO:0007669"/>
    <property type="project" value="InterPro"/>
</dbReference>
<gene>
    <name evidence="2" type="ORF">ERS852380_03233</name>
    <name evidence="3" type="ORF">ERS852560_03691</name>
</gene>
<dbReference type="SMART" id="SM00530">
    <property type="entry name" value="HTH_XRE"/>
    <property type="match status" value="1"/>
</dbReference>
<dbReference type="InterPro" id="IPR010982">
    <property type="entry name" value="Lambda_DNA-bd_dom_sf"/>
</dbReference>
<sequence>MHYGKKMNIMQANPKIGSMDAVLDKLYGKVGSPEREEFRKEAYSYCVGQIISDARKQEKMTQSELAEKVGTNKTYISRIEKGIIEPGVGLFFRIIDALGLKIEIVKPIM</sequence>
<reference evidence="4 5" key="1">
    <citation type="submission" date="2015-09" db="EMBL/GenBank/DDBJ databases">
        <authorList>
            <consortium name="Pathogen Informatics"/>
        </authorList>
    </citation>
    <scope>NUCLEOTIDE SEQUENCE [LARGE SCALE GENOMIC DNA]</scope>
    <source>
        <strain evidence="2 5">2789STDY5608822</strain>
        <strain evidence="3 4">2789STDY5834948</strain>
    </source>
</reference>
<evidence type="ECO:0000313" key="4">
    <source>
        <dbReference type="Proteomes" id="UP000095332"/>
    </source>
</evidence>